<evidence type="ECO:0000259" key="3">
    <source>
        <dbReference type="Pfam" id="PF00501"/>
    </source>
</evidence>
<dbReference type="PANTHER" id="PTHR43201">
    <property type="entry name" value="ACYL-COA SYNTHETASE"/>
    <property type="match status" value="1"/>
</dbReference>
<dbReference type="InterPro" id="IPR042099">
    <property type="entry name" value="ANL_N_sf"/>
</dbReference>
<dbReference type="Proteomes" id="UP000503162">
    <property type="component" value="Chromosome"/>
</dbReference>
<organism evidence="5 6">
    <name type="scientific">Hydrogenophaga crocea</name>
    <dbReference type="NCBI Taxonomy" id="2716225"/>
    <lineage>
        <taxon>Bacteria</taxon>
        <taxon>Pseudomonadati</taxon>
        <taxon>Pseudomonadota</taxon>
        <taxon>Betaproteobacteria</taxon>
        <taxon>Burkholderiales</taxon>
        <taxon>Comamonadaceae</taxon>
        <taxon>Hydrogenophaga</taxon>
    </lineage>
</organism>
<keyword evidence="2 5" id="KW-0436">Ligase</keyword>
<proteinExistence type="inferred from homology"/>
<dbReference type="Pfam" id="PF13193">
    <property type="entry name" value="AMP-binding_C"/>
    <property type="match status" value="1"/>
</dbReference>
<evidence type="ECO:0000256" key="1">
    <source>
        <dbReference type="ARBA" id="ARBA00006432"/>
    </source>
</evidence>
<dbReference type="RefSeq" id="WP_166228460.1">
    <property type="nucleotide sequence ID" value="NZ_CP049989.1"/>
</dbReference>
<dbReference type="InterPro" id="IPR000873">
    <property type="entry name" value="AMP-dep_synth/lig_dom"/>
</dbReference>
<dbReference type="Gene3D" id="3.30.300.30">
    <property type="match status" value="1"/>
</dbReference>
<keyword evidence="6" id="KW-1185">Reference proteome</keyword>
<dbReference type="GO" id="GO:0031956">
    <property type="term" value="F:medium-chain fatty acid-CoA ligase activity"/>
    <property type="evidence" value="ECO:0007669"/>
    <property type="project" value="TreeGrafter"/>
</dbReference>
<dbReference type="PROSITE" id="PS00018">
    <property type="entry name" value="EF_HAND_1"/>
    <property type="match status" value="1"/>
</dbReference>
<gene>
    <name evidence="5" type="ORF">G9Q37_15245</name>
</gene>
<reference evidence="5 6" key="1">
    <citation type="submission" date="2020-03" db="EMBL/GenBank/DDBJ databases">
        <title>Hydrogenophaga sp. nov. isolated from cyanobacterial mat.</title>
        <authorList>
            <person name="Thorat V."/>
            <person name="Kirdat K."/>
            <person name="Tiwarekar B."/>
            <person name="Costa E.D."/>
            <person name="Yadav A."/>
        </authorList>
    </citation>
    <scope>NUCLEOTIDE SEQUENCE [LARGE SCALE GENOMIC DNA]</scope>
    <source>
        <strain evidence="5 6">BA0156</strain>
    </source>
</reference>
<dbReference type="Gene3D" id="3.40.50.12780">
    <property type="entry name" value="N-terminal domain of ligase-like"/>
    <property type="match status" value="1"/>
</dbReference>
<evidence type="ECO:0000259" key="4">
    <source>
        <dbReference type="Pfam" id="PF13193"/>
    </source>
</evidence>
<feature type="domain" description="AMP-binding enzyme C-terminal" evidence="4">
    <location>
        <begin position="427"/>
        <end position="502"/>
    </location>
</feature>
<feature type="domain" description="AMP-dependent synthetase/ligase" evidence="3">
    <location>
        <begin position="18"/>
        <end position="376"/>
    </location>
</feature>
<dbReference type="EMBL" id="CP049989">
    <property type="protein sequence ID" value="QIM53415.1"/>
    <property type="molecule type" value="Genomic_DNA"/>
</dbReference>
<dbReference type="InterPro" id="IPR045851">
    <property type="entry name" value="AMP-bd_C_sf"/>
</dbReference>
<dbReference type="AlphaFoldDB" id="A0A6G8IK71"/>
<dbReference type="CDD" id="cd04433">
    <property type="entry name" value="AFD_class_I"/>
    <property type="match status" value="1"/>
</dbReference>
<dbReference type="PANTHER" id="PTHR43201:SF5">
    <property type="entry name" value="MEDIUM-CHAIN ACYL-COA LIGASE ACSF2, MITOCHONDRIAL"/>
    <property type="match status" value="1"/>
</dbReference>
<protein>
    <submittedName>
        <fullName evidence="5">Acyl--CoA ligase</fullName>
    </submittedName>
</protein>
<evidence type="ECO:0000313" key="5">
    <source>
        <dbReference type="EMBL" id="QIM53415.1"/>
    </source>
</evidence>
<name>A0A6G8IK71_9BURK</name>
<accession>A0A6G8IK71</accession>
<sequence>MERCDALVDWQPVECLLAAHAASSPRRPALVDVDRDQSLDFGELARLVDGVALQLRDLGVHRGTRVVLIADGPIETLVVWLALWRLAAVVCPFDISQIGAASTQAAFNTLQPALVLHGQRIGVVDIPSSAVPCARFSQWPPVPGQATAITLTAADTGAAARLRGLGPAPGDVAAACCTSGSSGRMKIVMHDHASYWLNGLVSSALLDLRGDDRLLDYRSLSWYSPQILTLMPFLQTGLSLCLARQFSASRFADWIAQHRITVAAGVPTVLNILLSQPLERLRASAQGLRVMSSSSAPLAQRTWERFERETGITVLNLYGSSEGGWICGNRLGDRRVGTAGKPVPGIALRVVDATGRTCAAGEPGEVVIEGAKLALGTLQADGALQPIRGGRFATRDLALRDRDGFVRLLGRMDDLVIRGGVKLSPGEIEDALLQHPAVAEAAAVGVSDPIYGQEAVCFVVLREGSHTDTAALLAHAAALLPREKRPKAVCAIDTLPRNARGKLRRDALRARWHDMEGGAPEAPGA</sequence>
<dbReference type="SUPFAM" id="SSF56801">
    <property type="entry name" value="Acetyl-CoA synthetase-like"/>
    <property type="match status" value="1"/>
</dbReference>
<dbReference type="KEGG" id="hcz:G9Q37_15245"/>
<dbReference type="GO" id="GO:0006631">
    <property type="term" value="P:fatty acid metabolic process"/>
    <property type="evidence" value="ECO:0007669"/>
    <property type="project" value="TreeGrafter"/>
</dbReference>
<comment type="similarity">
    <text evidence="1">Belongs to the ATP-dependent AMP-binding enzyme family.</text>
</comment>
<dbReference type="InterPro" id="IPR018247">
    <property type="entry name" value="EF_Hand_1_Ca_BS"/>
</dbReference>
<dbReference type="Pfam" id="PF00501">
    <property type="entry name" value="AMP-binding"/>
    <property type="match status" value="1"/>
</dbReference>
<dbReference type="InterPro" id="IPR025110">
    <property type="entry name" value="AMP-bd_C"/>
</dbReference>
<evidence type="ECO:0000256" key="2">
    <source>
        <dbReference type="ARBA" id="ARBA00022598"/>
    </source>
</evidence>
<evidence type="ECO:0000313" key="6">
    <source>
        <dbReference type="Proteomes" id="UP000503162"/>
    </source>
</evidence>